<evidence type="ECO:0000256" key="3">
    <source>
        <dbReference type="ARBA" id="ARBA00022989"/>
    </source>
</evidence>
<dbReference type="Pfam" id="PF04932">
    <property type="entry name" value="Wzy_C"/>
    <property type="match status" value="1"/>
</dbReference>
<evidence type="ECO:0000256" key="2">
    <source>
        <dbReference type="ARBA" id="ARBA00022692"/>
    </source>
</evidence>
<keyword evidence="4 5" id="KW-0472">Membrane</keyword>
<dbReference type="OrthoDB" id="115889at2"/>
<dbReference type="PANTHER" id="PTHR37422">
    <property type="entry name" value="TEICHURONIC ACID BIOSYNTHESIS PROTEIN TUAE"/>
    <property type="match status" value="1"/>
</dbReference>
<feature type="transmembrane region" description="Helical" evidence="5">
    <location>
        <begin position="411"/>
        <end position="430"/>
    </location>
</feature>
<feature type="transmembrane region" description="Helical" evidence="5">
    <location>
        <begin position="253"/>
        <end position="273"/>
    </location>
</feature>
<feature type="transmembrane region" description="Helical" evidence="5">
    <location>
        <begin position="86"/>
        <end position="104"/>
    </location>
</feature>
<evidence type="ECO:0000256" key="1">
    <source>
        <dbReference type="ARBA" id="ARBA00004141"/>
    </source>
</evidence>
<dbReference type="GO" id="GO:0016020">
    <property type="term" value="C:membrane"/>
    <property type="evidence" value="ECO:0007669"/>
    <property type="project" value="UniProtKB-SubCell"/>
</dbReference>
<feature type="transmembrane region" description="Helical" evidence="5">
    <location>
        <begin position="220"/>
        <end position="241"/>
    </location>
</feature>
<feature type="transmembrane region" description="Helical" evidence="5">
    <location>
        <begin position="54"/>
        <end position="74"/>
    </location>
</feature>
<keyword evidence="2 5" id="KW-0812">Transmembrane</keyword>
<proteinExistence type="predicted"/>
<feature type="domain" description="O-antigen ligase-related" evidence="6">
    <location>
        <begin position="212"/>
        <end position="366"/>
    </location>
</feature>
<protein>
    <submittedName>
        <fullName evidence="7">O-antigen ligase domain-containing protein</fullName>
    </submittedName>
</protein>
<evidence type="ECO:0000313" key="7">
    <source>
        <dbReference type="EMBL" id="RCS56670.1"/>
    </source>
</evidence>
<gene>
    <name evidence="7" type="ORF">DU000_11985</name>
</gene>
<feature type="transmembrane region" description="Helical" evidence="5">
    <location>
        <begin position="380"/>
        <end position="399"/>
    </location>
</feature>
<evidence type="ECO:0000259" key="6">
    <source>
        <dbReference type="Pfam" id="PF04932"/>
    </source>
</evidence>
<evidence type="ECO:0000313" key="8">
    <source>
        <dbReference type="Proteomes" id="UP000252357"/>
    </source>
</evidence>
<sequence length="470" mass="51869">MASVSAPPRAPLVPPHTDAFTERWGKILIIAFAMLAILPRALEVDPKTADFSAGSVNGQIQLGGILLLGFVLFFKRFERTFYDLRQVNVALLLLVIWAFASALWSPSPVTTIKRTIQAGGVIFMGLSMCLVQHPLQNFLKYVTNTLSLLLILSLILIVVAPDIAREDNTSGHWRGVFEQKNGLGAVAAFCFIFWQARYYIEGIPLRRMLAGLGLSTFCLLLAHSSTSISVSLLASGVFHLFRARHLSSSFWKLRVFLLLTTVISVVLVLFFSVESRLPNWSEVVGPLASIFGKGTDLSQRTVIWQLVGEEVKRHPIMGLGYGAFWMGPGSPSQYIIDELYWIPYQSHNGYLDTINELGYIGLAILIAALLLHLSHIVRLFAINQVVAAFHLAIFIVLAISNYTESNLFRGMLINSSLFIYSSVCVTNMLFRGHGLIKMHAGRGINVLAAAATLPLPRSAQSRQGVLGRRS</sequence>
<feature type="transmembrane region" description="Helical" evidence="5">
    <location>
        <begin position="24"/>
        <end position="42"/>
    </location>
</feature>
<reference evidence="7 8" key="1">
    <citation type="journal article" date="2018" name="Int. J. Syst. Evol. Microbiol.">
        <title>Parvibium lacunae gen. nov., sp. nov., a new member of the family Alcaligenaceae isolated from a freshwater pond.</title>
        <authorList>
            <person name="Chen W.M."/>
            <person name="Xie P.B."/>
            <person name="Hsu M.Y."/>
            <person name="Sheu S.Y."/>
        </authorList>
    </citation>
    <scope>NUCLEOTIDE SEQUENCE [LARGE SCALE GENOMIC DNA]</scope>
    <source>
        <strain evidence="7 8">KMB9</strain>
    </source>
</reference>
<evidence type="ECO:0000256" key="4">
    <source>
        <dbReference type="ARBA" id="ARBA00023136"/>
    </source>
</evidence>
<dbReference type="InterPro" id="IPR007016">
    <property type="entry name" value="O-antigen_ligase-rel_domated"/>
</dbReference>
<keyword evidence="8" id="KW-1185">Reference proteome</keyword>
<dbReference type="InterPro" id="IPR051533">
    <property type="entry name" value="WaaL-like"/>
</dbReference>
<evidence type="ECO:0000256" key="5">
    <source>
        <dbReference type="SAM" id="Phobius"/>
    </source>
</evidence>
<comment type="caution">
    <text evidence="7">The sequence shown here is derived from an EMBL/GenBank/DDBJ whole genome shotgun (WGS) entry which is preliminary data.</text>
</comment>
<organism evidence="7 8">
    <name type="scientific">Parvibium lacunae</name>
    <dbReference type="NCBI Taxonomy" id="1888893"/>
    <lineage>
        <taxon>Bacteria</taxon>
        <taxon>Pseudomonadati</taxon>
        <taxon>Pseudomonadota</taxon>
        <taxon>Betaproteobacteria</taxon>
        <taxon>Burkholderiales</taxon>
        <taxon>Alcaligenaceae</taxon>
        <taxon>Parvibium</taxon>
    </lineage>
</organism>
<dbReference type="RefSeq" id="WP_114403642.1">
    <property type="nucleotide sequence ID" value="NZ_QPGB01000006.1"/>
</dbReference>
<feature type="transmembrane region" description="Helical" evidence="5">
    <location>
        <begin position="357"/>
        <end position="373"/>
    </location>
</feature>
<comment type="subcellular location">
    <subcellularLocation>
        <location evidence="1">Membrane</location>
        <topology evidence="1">Multi-pass membrane protein</topology>
    </subcellularLocation>
</comment>
<name>A0A368KZ69_9BURK</name>
<dbReference type="PANTHER" id="PTHR37422:SF17">
    <property type="entry name" value="O-ANTIGEN LIGASE"/>
    <property type="match status" value="1"/>
</dbReference>
<dbReference type="AlphaFoldDB" id="A0A368KZ69"/>
<keyword evidence="7" id="KW-0436">Ligase</keyword>
<dbReference type="GO" id="GO:0016874">
    <property type="term" value="F:ligase activity"/>
    <property type="evidence" value="ECO:0007669"/>
    <property type="project" value="UniProtKB-KW"/>
</dbReference>
<accession>A0A368KZ69</accession>
<dbReference type="Proteomes" id="UP000252357">
    <property type="component" value="Unassembled WGS sequence"/>
</dbReference>
<feature type="transmembrane region" description="Helical" evidence="5">
    <location>
        <begin position="116"/>
        <end position="135"/>
    </location>
</feature>
<dbReference type="EMBL" id="QPGB01000006">
    <property type="protein sequence ID" value="RCS56670.1"/>
    <property type="molecule type" value="Genomic_DNA"/>
</dbReference>
<keyword evidence="3 5" id="KW-1133">Transmembrane helix</keyword>
<feature type="transmembrane region" description="Helical" evidence="5">
    <location>
        <begin position="141"/>
        <end position="160"/>
    </location>
</feature>